<gene>
    <name evidence="1" type="ORF">LCGC14_0400960</name>
</gene>
<proteinExistence type="predicted"/>
<name>A0A0F9W5V3_9ZZZZ</name>
<evidence type="ECO:0000313" key="1">
    <source>
        <dbReference type="EMBL" id="KKN73393.1"/>
    </source>
</evidence>
<dbReference type="AlphaFoldDB" id="A0A0F9W5V3"/>
<organism evidence="1">
    <name type="scientific">marine sediment metagenome</name>
    <dbReference type="NCBI Taxonomy" id="412755"/>
    <lineage>
        <taxon>unclassified sequences</taxon>
        <taxon>metagenomes</taxon>
        <taxon>ecological metagenomes</taxon>
    </lineage>
</organism>
<accession>A0A0F9W5V3</accession>
<sequence length="170" mass="18754">MEIRAYSTRAWRISTWRTTGAWPITSPPRSPIDHPLNDLLDADVIYIRLHGLGDQPYLYGDPGLPTALSARQIRETGLTGQVIFLEGCFGAQIADAFLEAGATTVVGNSGITWGRRFFLGPAQVVGKTWLKAFEAGLSPRKALDAALAEVRKKWGSRFEVGWRIQIRSEA</sequence>
<evidence type="ECO:0008006" key="2">
    <source>
        <dbReference type="Google" id="ProtNLM"/>
    </source>
</evidence>
<dbReference type="EMBL" id="LAZR01000344">
    <property type="protein sequence ID" value="KKN73393.1"/>
    <property type="molecule type" value="Genomic_DNA"/>
</dbReference>
<reference evidence="1" key="1">
    <citation type="journal article" date="2015" name="Nature">
        <title>Complex archaea that bridge the gap between prokaryotes and eukaryotes.</title>
        <authorList>
            <person name="Spang A."/>
            <person name="Saw J.H."/>
            <person name="Jorgensen S.L."/>
            <person name="Zaremba-Niedzwiedzka K."/>
            <person name="Martijn J."/>
            <person name="Lind A.E."/>
            <person name="van Eijk R."/>
            <person name="Schleper C."/>
            <person name="Guy L."/>
            <person name="Ettema T.J."/>
        </authorList>
    </citation>
    <scope>NUCLEOTIDE SEQUENCE</scope>
</reference>
<protein>
    <recommendedName>
        <fullName evidence="2">Gingipain domain-containing protein</fullName>
    </recommendedName>
</protein>
<comment type="caution">
    <text evidence="1">The sequence shown here is derived from an EMBL/GenBank/DDBJ whole genome shotgun (WGS) entry which is preliminary data.</text>
</comment>